<evidence type="ECO:0000313" key="9">
    <source>
        <dbReference type="Proteomes" id="UP000321523"/>
    </source>
</evidence>
<evidence type="ECO:0000256" key="2">
    <source>
        <dbReference type="ARBA" id="ARBA00022692"/>
    </source>
</evidence>
<dbReference type="InterPro" id="IPR051533">
    <property type="entry name" value="WaaL-like"/>
</dbReference>
<evidence type="ECO:0000256" key="3">
    <source>
        <dbReference type="ARBA" id="ARBA00022989"/>
    </source>
</evidence>
<feature type="transmembrane region" description="Helical" evidence="6">
    <location>
        <begin position="124"/>
        <end position="143"/>
    </location>
</feature>
<feature type="transmembrane region" description="Helical" evidence="6">
    <location>
        <begin position="12"/>
        <end position="31"/>
    </location>
</feature>
<keyword evidence="2 6" id="KW-0812">Transmembrane</keyword>
<feature type="region of interest" description="Disordered" evidence="5">
    <location>
        <begin position="485"/>
        <end position="505"/>
    </location>
</feature>
<dbReference type="Proteomes" id="UP000321523">
    <property type="component" value="Unassembled WGS sequence"/>
</dbReference>
<dbReference type="InterPro" id="IPR007016">
    <property type="entry name" value="O-antigen_ligase-rel_domated"/>
</dbReference>
<dbReference type="GO" id="GO:0016020">
    <property type="term" value="C:membrane"/>
    <property type="evidence" value="ECO:0007669"/>
    <property type="project" value="UniProtKB-SubCell"/>
</dbReference>
<feature type="transmembrane region" description="Helical" evidence="6">
    <location>
        <begin position="380"/>
        <end position="401"/>
    </location>
</feature>
<dbReference type="PANTHER" id="PTHR37422">
    <property type="entry name" value="TEICHURONIC ACID BIOSYNTHESIS PROTEIN TUAE"/>
    <property type="match status" value="1"/>
</dbReference>
<dbReference type="OrthoDB" id="8050531at2"/>
<accession>A0A512DVV7</accession>
<keyword evidence="4 6" id="KW-0472">Membrane</keyword>
<feature type="transmembrane region" description="Helical" evidence="6">
    <location>
        <begin position="290"/>
        <end position="310"/>
    </location>
</feature>
<comment type="subcellular location">
    <subcellularLocation>
        <location evidence="1">Membrane</location>
        <topology evidence="1">Multi-pass membrane protein</topology>
    </subcellularLocation>
</comment>
<feature type="transmembrane region" description="Helical" evidence="6">
    <location>
        <begin position="149"/>
        <end position="168"/>
    </location>
</feature>
<evidence type="ECO:0000256" key="5">
    <source>
        <dbReference type="SAM" id="MobiDB-lite"/>
    </source>
</evidence>
<feature type="transmembrane region" description="Helical" evidence="6">
    <location>
        <begin position="65"/>
        <end position="82"/>
    </location>
</feature>
<feature type="transmembrane region" description="Helical" evidence="6">
    <location>
        <begin position="37"/>
        <end position="58"/>
    </location>
</feature>
<dbReference type="AlphaFoldDB" id="A0A512DVV7"/>
<feature type="transmembrane region" description="Helical" evidence="6">
    <location>
        <begin position="439"/>
        <end position="456"/>
    </location>
</feature>
<feature type="transmembrane region" description="Helical" evidence="6">
    <location>
        <begin position="175"/>
        <end position="201"/>
    </location>
</feature>
<evidence type="ECO:0000313" key="8">
    <source>
        <dbReference type="EMBL" id="GEO40598.1"/>
    </source>
</evidence>
<dbReference type="EMBL" id="BJYZ01000022">
    <property type="protein sequence ID" value="GEO40598.1"/>
    <property type="molecule type" value="Genomic_DNA"/>
</dbReference>
<keyword evidence="3 6" id="KW-1133">Transmembrane helix</keyword>
<gene>
    <name evidence="8" type="ORF">SAE02_47460</name>
</gene>
<comment type="caution">
    <text evidence="8">The sequence shown here is derived from an EMBL/GenBank/DDBJ whole genome shotgun (WGS) entry which is preliminary data.</text>
</comment>
<evidence type="ECO:0000259" key="7">
    <source>
        <dbReference type="Pfam" id="PF04932"/>
    </source>
</evidence>
<feature type="transmembrane region" description="Helical" evidence="6">
    <location>
        <begin position="247"/>
        <end position="262"/>
    </location>
</feature>
<sequence>MDVPLGFQRILKGGVIAVCLAFLAVLLWASGVGADEAPLYVLPLSFVIVIWLGFYGHAVISGRRWAWIAFLALYIFLTEVNLRTRPIGAGGLDWQVAMKLAVWFGGTFLAMLRINSVIELLRTPIGAAAMIFMGFMMLSALWAPDPGDSIVSSILLFCTLLFAMAMVAELAVKDILIGLTIGYCLVVLPSLAISPFMASFAPVNADSLGEADRLRGFTNHPVSLAAICSMLMVCCAALMLYFPKRRIILGGVIVLSLATLMLSQSRMALVAVLASGFIFWLRIRPGASWLIPIGVLAATVVTLTTASVGLENVLPKELVKLVSRSGDVNELLTLTGRSVIWDFTLNQIADAPILGHGHNSAETIFLERFLFFTVTHAHNLILQSLFSVGIVGTLFLVTILIIQLRTFLISPDLFRDVMLLTLLVSGITETAFYTRLPGTLSIVWMFTIALAAYHVVERRRINAALWAGTGGMEEGLSLGAGFGTDRAPGSVTQPGGKRLSESLAG</sequence>
<evidence type="ECO:0000256" key="6">
    <source>
        <dbReference type="SAM" id="Phobius"/>
    </source>
</evidence>
<organism evidence="8 9">
    <name type="scientific">Skermanella aerolata</name>
    <dbReference type="NCBI Taxonomy" id="393310"/>
    <lineage>
        <taxon>Bacteria</taxon>
        <taxon>Pseudomonadati</taxon>
        <taxon>Pseudomonadota</taxon>
        <taxon>Alphaproteobacteria</taxon>
        <taxon>Rhodospirillales</taxon>
        <taxon>Azospirillaceae</taxon>
        <taxon>Skermanella</taxon>
    </lineage>
</organism>
<feature type="transmembrane region" description="Helical" evidence="6">
    <location>
        <begin position="221"/>
        <end position="242"/>
    </location>
</feature>
<reference evidence="8 9" key="1">
    <citation type="submission" date="2019-07" db="EMBL/GenBank/DDBJ databases">
        <title>Whole genome shotgun sequence of Skermanella aerolata NBRC 106429.</title>
        <authorList>
            <person name="Hosoyama A."/>
            <person name="Uohara A."/>
            <person name="Ohji S."/>
            <person name="Ichikawa N."/>
        </authorList>
    </citation>
    <scope>NUCLEOTIDE SEQUENCE [LARGE SCALE GENOMIC DNA]</scope>
    <source>
        <strain evidence="8 9">NBRC 106429</strain>
    </source>
</reference>
<protein>
    <recommendedName>
        <fullName evidence="7">O-antigen ligase-related domain-containing protein</fullName>
    </recommendedName>
</protein>
<dbReference type="PANTHER" id="PTHR37422:SF13">
    <property type="entry name" value="LIPOPOLYSACCHARIDE BIOSYNTHESIS PROTEIN PA4999-RELATED"/>
    <property type="match status" value="1"/>
</dbReference>
<name>A0A512DVV7_9PROT</name>
<proteinExistence type="predicted"/>
<dbReference type="RefSeq" id="WP_044430569.1">
    <property type="nucleotide sequence ID" value="NZ_BJYZ01000022.1"/>
</dbReference>
<evidence type="ECO:0000256" key="1">
    <source>
        <dbReference type="ARBA" id="ARBA00004141"/>
    </source>
</evidence>
<dbReference type="Pfam" id="PF04932">
    <property type="entry name" value="Wzy_C"/>
    <property type="match status" value="1"/>
</dbReference>
<keyword evidence="9" id="KW-1185">Reference proteome</keyword>
<feature type="domain" description="O-antigen ligase-related" evidence="7">
    <location>
        <begin position="252"/>
        <end position="396"/>
    </location>
</feature>
<evidence type="ECO:0000256" key="4">
    <source>
        <dbReference type="ARBA" id="ARBA00023136"/>
    </source>
</evidence>